<organism evidence="9 10">
    <name type="scientific">Malus baccata</name>
    <name type="common">Siberian crab apple</name>
    <name type="synonym">Pyrus baccata</name>
    <dbReference type="NCBI Taxonomy" id="106549"/>
    <lineage>
        <taxon>Eukaryota</taxon>
        <taxon>Viridiplantae</taxon>
        <taxon>Streptophyta</taxon>
        <taxon>Embryophyta</taxon>
        <taxon>Tracheophyta</taxon>
        <taxon>Spermatophyta</taxon>
        <taxon>Magnoliopsida</taxon>
        <taxon>eudicotyledons</taxon>
        <taxon>Gunneridae</taxon>
        <taxon>Pentapetalae</taxon>
        <taxon>rosids</taxon>
        <taxon>fabids</taxon>
        <taxon>Rosales</taxon>
        <taxon>Rosaceae</taxon>
        <taxon>Amygdaloideae</taxon>
        <taxon>Maleae</taxon>
        <taxon>Malus</taxon>
    </lineage>
</organism>
<evidence type="ECO:0000256" key="3">
    <source>
        <dbReference type="ARBA" id="ARBA00011738"/>
    </source>
</evidence>
<keyword evidence="5" id="KW-0663">Pyridoxal phosphate</keyword>
<dbReference type="InterPro" id="IPR015422">
    <property type="entry name" value="PyrdxlP-dep_Trfase_small"/>
</dbReference>
<dbReference type="InterPro" id="IPR006948">
    <property type="entry name" value="Alliinase_C"/>
</dbReference>
<keyword evidence="4" id="KW-0808">Transferase</keyword>
<protein>
    <recommendedName>
        <fullName evidence="11">Alliinase C-terminal domain-containing protein</fullName>
    </recommendedName>
</protein>
<evidence type="ECO:0000313" key="9">
    <source>
        <dbReference type="EMBL" id="TQE05477.1"/>
    </source>
</evidence>
<dbReference type="GO" id="GO:0016846">
    <property type="term" value="F:carbon-sulfur lyase activity"/>
    <property type="evidence" value="ECO:0007669"/>
    <property type="project" value="InterPro"/>
</dbReference>
<dbReference type="EMBL" id="VIEB01000121">
    <property type="protein sequence ID" value="TQE05477.1"/>
    <property type="molecule type" value="Genomic_DNA"/>
</dbReference>
<keyword evidence="6" id="KW-0472">Membrane</keyword>
<keyword evidence="6" id="KW-0812">Transmembrane</keyword>
<dbReference type="Pfam" id="PF04864">
    <property type="entry name" value="Alliinase_C"/>
    <property type="match status" value="1"/>
</dbReference>
<dbReference type="Proteomes" id="UP000315295">
    <property type="component" value="Unassembled WGS sequence"/>
</dbReference>
<accession>A0A540N344</accession>
<dbReference type="Gene3D" id="3.90.1150.10">
    <property type="entry name" value="Aspartate Aminotransferase, domain 1"/>
    <property type="match status" value="1"/>
</dbReference>
<dbReference type="PANTHER" id="PTHR43795">
    <property type="entry name" value="BIFUNCTIONAL ASPARTATE AMINOTRANSFERASE AND GLUTAMATE/ASPARTATE-PREPHENATE AMINOTRANSFERASE-RELATED"/>
    <property type="match status" value="1"/>
</dbReference>
<dbReference type="AlphaFoldDB" id="A0A540N344"/>
<dbReference type="GO" id="GO:0008483">
    <property type="term" value="F:transaminase activity"/>
    <property type="evidence" value="ECO:0007669"/>
    <property type="project" value="UniProtKB-KW"/>
</dbReference>
<dbReference type="InterPro" id="IPR037029">
    <property type="entry name" value="Alliinase_N_sf"/>
</dbReference>
<name>A0A540N344_MALBA</name>
<comment type="cofactor">
    <cofactor evidence="1">
        <name>pyridoxal 5'-phosphate</name>
        <dbReference type="ChEBI" id="CHEBI:597326"/>
    </cofactor>
</comment>
<evidence type="ECO:0000256" key="6">
    <source>
        <dbReference type="SAM" id="Phobius"/>
    </source>
</evidence>
<evidence type="ECO:0000256" key="2">
    <source>
        <dbReference type="ARBA" id="ARBA00006312"/>
    </source>
</evidence>
<dbReference type="STRING" id="106549.A0A540N344"/>
<dbReference type="Pfam" id="PF04863">
    <property type="entry name" value="EGF_alliinase"/>
    <property type="match status" value="1"/>
</dbReference>
<comment type="caution">
    <text evidence="9">The sequence shown here is derived from an EMBL/GenBank/DDBJ whole genome shotgun (WGS) entry which is preliminary data.</text>
</comment>
<evidence type="ECO:0000256" key="1">
    <source>
        <dbReference type="ARBA" id="ARBA00001933"/>
    </source>
</evidence>
<dbReference type="CDD" id="cd00609">
    <property type="entry name" value="AAT_like"/>
    <property type="match status" value="1"/>
</dbReference>
<reference evidence="9 10" key="1">
    <citation type="journal article" date="2019" name="G3 (Bethesda)">
        <title>Sequencing of a Wild Apple (Malus baccata) Genome Unravels the Differences Between Cultivated and Wild Apple Species Regarding Disease Resistance and Cold Tolerance.</title>
        <authorList>
            <person name="Chen X."/>
        </authorList>
    </citation>
    <scope>NUCLEOTIDE SEQUENCE [LARGE SCALE GENOMIC DNA]</scope>
    <source>
        <strain evidence="10">cv. Shandingzi</strain>
        <tissue evidence="9">Leaves</tissue>
    </source>
</reference>
<evidence type="ECO:0000256" key="4">
    <source>
        <dbReference type="ARBA" id="ARBA00022576"/>
    </source>
</evidence>
<keyword evidence="4" id="KW-0032">Aminotransferase</keyword>
<dbReference type="InterPro" id="IPR015424">
    <property type="entry name" value="PyrdxlP-dep_Trfase"/>
</dbReference>
<evidence type="ECO:0000256" key="5">
    <source>
        <dbReference type="ARBA" id="ARBA00022898"/>
    </source>
</evidence>
<feature type="transmembrane region" description="Helical" evidence="6">
    <location>
        <begin position="7"/>
        <end position="30"/>
    </location>
</feature>
<keyword evidence="10" id="KW-1185">Reference proteome</keyword>
<feature type="domain" description="Alliinase C-terminal" evidence="8">
    <location>
        <begin position="94"/>
        <end position="449"/>
    </location>
</feature>
<dbReference type="InterPro" id="IPR050478">
    <property type="entry name" value="Ethylene_sulfur-biosynth"/>
</dbReference>
<dbReference type="PANTHER" id="PTHR43795:SF20">
    <property type="entry name" value="TRYPTOPHAN AMINOTRANSFERASE-RELATED PROTEIN 3"/>
    <property type="match status" value="1"/>
</dbReference>
<sequence>MAPKGKSIYVASFSIIVNLLFCLCAFKLYVEGEWKLSWSRRAAEEAEHVAAIPCSGHGRAYLDGLTLDGKETVCECNSCYGGPDCSLFLTGCAANADGGDPFFLEPFWMQHAANSAIAVAGWHRMSYSYPDKSYVSAELENHIRTVHAIVGNAVTEGRYIVFGAGSTHLLNAALYALSSDNFNSSPASVLVSVPYYKLYQTQAELFRSLDFKFEGDAALFQNISDDTANVIEYVTSPNNPDGQLKKAVFQGPNAKAIYDRVYYWPHFTAIPAPADDDLMIFSISKFTGHAGTRFGWAVVKDKSVYQRMETYLELSSFGVSRDSQLRAMKLMNVVLETRGKEIFEFGFDNLKKRWEKLSNTLHLSNRFSLQKIAPQYCTYFQKIRGPSPAYAWVKCEREEDKDCYGVLQQEANVYGRRGSLFGAEDRYVRLALIRSEDDFDILLQRLNHLVLAERNSKIIISSLVGGQYVS</sequence>
<comment type="similarity">
    <text evidence="2">Belongs to the alliinase family.</text>
</comment>
<gene>
    <name evidence="9" type="ORF">C1H46_008902</name>
</gene>
<dbReference type="InterPro" id="IPR015421">
    <property type="entry name" value="PyrdxlP-dep_Trfase_major"/>
</dbReference>
<dbReference type="Gene3D" id="2.10.25.30">
    <property type="entry name" value="EGF-like, alliinase"/>
    <property type="match status" value="1"/>
</dbReference>
<comment type="subunit">
    <text evidence="3">Homodimer.</text>
</comment>
<evidence type="ECO:0000313" key="10">
    <source>
        <dbReference type="Proteomes" id="UP000315295"/>
    </source>
</evidence>
<dbReference type="InterPro" id="IPR006947">
    <property type="entry name" value="EGF_alliinase"/>
</dbReference>
<feature type="domain" description="Alliinase EGF-like" evidence="7">
    <location>
        <begin position="37"/>
        <end position="92"/>
    </location>
</feature>
<dbReference type="GO" id="GO:0006520">
    <property type="term" value="P:amino acid metabolic process"/>
    <property type="evidence" value="ECO:0007669"/>
    <property type="project" value="TreeGrafter"/>
</dbReference>
<evidence type="ECO:0000259" key="7">
    <source>
        <dbReference type="Pfam" id="PF04863"/>
    </source>
</evidence>
<evidence type="ECO:0000259" key="8">
    <source>
        <dbReference type="Pfam" id="PF04864"/>
    </source>
</evidence>
<dbReference type="SUPFAM" id="SSF53383">
    <property type="entry name" value="PLP-dependent transferases"/>
    <property type="match status" value="1"/>
</dbReference>
<evidence type="ECO:0008006" key="11">
    <source>
        <dbReference type="Google" id="ProtNLM"/>
    </source>
</evidence>
<keyword evidence="6" id="KW-1133">Transmembrane helix</keyword>
<proteinExistence type="inferred from homology"/>
<dbReference type="Gene3D" id="3.40.640.10">
    <property type="entry name" value="Type I PLP-dependent aspartate aminotransferase-like (Major domain)"/>
    <property type="match status" value="1"/>
</dbReference>